<dbReference type="EMBL" id="JAWXVI010000002">
    <property type="protein sequence ID" value="MDX6188495.1"/>
    <property type="molecule type" value="Genomic_DNA"/>
</dbReference>
<evidence type="ECO:0000313" key="2">
    <source>
        <dbReference type="EMBL" id="MDX6188495.1"/>
    </source>
</evidence>
<organism evidence="2 3">
    <name type="scientific">Flavobacterium cupriresistens</name>
    <dbReference type="NCBI Taxonomy" id="2893885"/>
    <lineage>
        <taxon>Bacteria</taxon>
        <taxon>Pseudomonadati</taxon>
        <taxon>Bacteroidota</taxon>
        <taxon>Flavobacteriia</taxon>
        <taxon>Flavobacteriales</taxon>
        <taxon>Flavobacteriaceae</taxon>
        <taxon>Flavobacterium</taxon>
    </lineage>
</organism>
<name>A0ABU4R7C2_9FLAO</name>
<accession>A0ABU4R7C2</accession>
<feature type="domain" description="Bacterial toxin 23" evidence="1">
    <location>
        <begin position="71"/>
        <end position="259"/>
    </location>
</feature>
<sequence>MGQFSISVLSGAAIGAITGGVDLSSSVLSAASVGQAVATGFVSAILPSYGVQVGDWSFNISPAIAFGNTSGIGASLSVGYSSGDFSFSAGIGIMSNSNYNGFGKNGLEIRKSILAAYDDGKTGVSLGSNMWGGDFAQRTGMFGIHLGDFKAVYENDGGPVLKKGLGDAGDSYRTAALNLSVGEFSAGFNLFTGKRENIPRGGSPENKIADGYGRKYNYGYVKEEGKKYRLGALTMGYGAYRIGVNSEHVRHTIQDRTIHGLIHDQGFENQSWDWNGYSQYKTSNIFTSW</sequence>
<keyword evidence="3" id="KW-1185">Reference proteome</keyword>
<gene>
    <name evidence="2" type="ORF">SGQ83_03965</name>
</gene>
<comment type="caution">
    <text evidence="2">The sequence shown here is derived from an EMBL/GenBank/DDBJ whole genome shotgun (WGS) entry which is preliminary data.</text>
</comment>
<reference evidence="2 3" key="1">
    <citation type="submission" date="2023-11" db="EMBL/GenBank/DDBJ databases">
        <title>Unpublished Manusciprt.</title>
        <authorList>
            <person name="Saticioglu I.B."/>
            <person name="Ay H."/>
            <person name="Ajmi N."/>
            <person name="Altun S."/>
            <person name="Duman M."/>
        </authorList>
    </citation>
    <scope>NUCLEOTIDE SEQUENCE [LARGE SCALE GENOMIC DNA]</scope>
    <source>
        <strain evidence="2 3">Fl-318</strain>
    </source>
</reference>
<evidence type="ECO:0000259" key="1">
    <source>
        <dbReference type="Pfam" id="PF15528"/>
    </source>
</evidence>
<evidence type="ECO:0000313" key="3">
    <source>
        <dbReference type="Proteomes" id="UP001273350"/>
    </source>
</evidence>
<dbReference type="Proteomes" id="UP001273350">
    <property type="component" value="Unassembled WGS sequence"/>
</dbReference>
<dbReference type="InterPro" id="IPR029115">
    <property type="entry name" value="Ntox23"/>
</dbReference>
<dbReference type="RefSeq" id="WP_230005023.1">
    <property type="nucleotide sequence ID" value="NZ_CP087134.1"/>
</dbReference>
<dbReference type="Pfam" id="PF15528">
    <property type="entry name" value="Ntox23"/>
    <property type="match status" value="1"/>
</dbReference>
<proteinExistence type="predicted"/>
<protein>
    <submittedName>
        <fullName evidence="2">Polymorphic toxin type 23 domain-containing protein</fullName>
    </submittedName>
</protein>